<accession>A0ABQ2EWB8</accession>
<dbReference type="EMBL" id="BMMV01000036">
    <property type="protein sequence ID" value="GGK28014.1"/>
    <property type="molecule type" value="Genomic_DNA"/>
</dbReference>
<protein>
    <submittedName>
        <fullName evidence="1">Uncharacterized protein</fullName>
    </submittedName>
</protein>
<dbReference type="Pfam" id="PF20554">
    <property type="entry name" value="DUF6766"/>
    <property type="match status" value="1"/>
</dbReference>
<proteinExistence type="predicted"/>
<evidence type="ECO:0000313" key="2">
    <source>
        <dbReference type="Proteomes" id="UP000660265"/>
    </source>
</evidence>
<name>A0ABQ2EWB8_9ACTN</name>
<dbReference type="Proteomes" id="UP000660265">
    <property type="component" value="Unassembled WGS sequence"/>
</dbReference>
<dbReference type="InterPro" id="IPR046657">
    <property type="entry name" value="DUF6766"/>
</dbReference>
<comment type="caution">
    <text evidence="1">The sequence shown here is derived from an EMBL/GenBank/DDBJ whole genome shotgun (WGS) entry which is preliminary data.</text>
</comment>
<keyword evidence="2" id="KW-1185">Reference proteome</keyword>
<sequence length="57" mass="5840">MRCFVRDNGISLGFGIAFLLALAGQAVAGCAEFNNRLAADGLTQVGFFASPPTTSSS</sequence>
<evidence type="ECO:0000313" key="1">
    <source>
        <dbReference type="EMBL" id="GGK28014.1"/>
    </source>
</evidence>
<dbReference type="RefSeq" id="WP_308426716.1">
    <property type="nucleotide sequence ID" value="NZ_BMMV01000036.1"/>
</dbReference>
<organism evidence="1 2">
    <name type="scientific">Streptomyces camponoticapitis</name>
    <dbReference type="NCBI Taxonomy" id="1616125"/>
    <lineage>
        <taxon>Bacteria</taxon>
        <taxon>Bacillati</taxon>
        <taxon>Actinomycetota</taxon>
        <taxon>Actinomycetes</taxon>
        <taxon>Kitasatosporales</taxon>
        <taxon>Streptomycetaceae</taxon>
        <taxon>Streptomyces</taxon>
    </lineage>
</organism>
<gene>
    <name evidence="1" type="ORF">GCM10011583_70020</name>
</gene>
<dbReference type="PROSITE" id="PS51257">
    <property type="entry name" value="PROKAR_LIPOPROTEIN"/>
    <property type="match status" value="1"/>
</dbReference>
<reference evidence="2" key="1">
    <citation type="journal article" date="2019" name="Int. J. Syst. Evol. Microbiol.">
        <title>The Global Catalogue of Microorganisms (GCM) 10K type strain sequencing project: providing services to taxonomists for standard genome sequencing and annotation.</title>
        <authorList>
            <consortium name="The Broad Institute Genomics Platform"/>
            <consortium name="The Broad Institute Genome Sequencing Center for Infectious Disease"/>
            <person name="Wu L."/>
            <person name="Ma J."/>
        </authorList>
    </citation>
    <scope>NUCLEOTIDE SEQUENCE [LARGE SCALE GENOMIC DNA]</scope>
    <source>
        <strain evidence="2">CGMCC 4.7275</strain>
    </source>
</reference>